<gene>
    <name evidence="2" type="ORF">GALL_373060</name>
</gene>
<dbReference type="AlphaFoldDB" id="A0A1J5QLW7"/>
<name>A0A1J5QLW7_9ZZZZ</name>
<reference evidence="2" key="1">
    <citation type="submission" date="2016-10" db="EMBL/GenBank/DDBJ databases">
        <title>Sequence of Gallionella enrichment culture.</title>
        <authorList>
            <person name="Poehlein A."/>
            <person name="Muehling M."/>
            <person name="Daniel R."/>
        </authorList>
    </citation>
    <scope>NUCLEOTIDE SEQUENCE</scope>
</reference>
<accession>A0A1J5QLW7</accession>
<protein>
    <submittedName>
        <fullName evidence="2">Uncharacterized protein</fullName>
    </submittedName>
</protein>
<dbReference type="EMBL" id="MLJW01000992">
    <property type="protein sequence ID" value="OIQ80927.1"/>
    <property type="molecule type" value="Genomic_DNA"/>
</dbReference>
<feature type="region of interest" description="Disordered" evidence="1">
    <location>
        <begin position="329"/>
        <end position="348"/>
    </location>
</feature>
<sequence>MRRDAVLGAAVHVVGADLDLDRLAARPDHRGVQGLVEVELRHRDVVLEPARDRVPSRVQGTEGGVAVTHAVHEDPDPDEIIDVCEVTTADDHLLVDRVVVLGAARDHRLDLRVAQVRGHLLAHDRQVLLARRCTLGDEVHDLVVHLGVEHRERQVLELPLDRVHAETVSQRRVDLERLARLALRGLRRHELPRPRVVQPVRQLDHQDADVARHRDHHLADGLGLRSLAEGDLVELRDTVDEHRNLGPEVGAELLERVVGVLDRVVQQRGDQRRRCHAELGENGGHGDRVRDVRVTALAELSAVSLLGHGVGALDDRQVGLGLVGPDHLEERLENRRPGGAAGTEAHES</sequence>
<evidence type="ECO:0000313" key="2">
    <source>
        <dbReference type="EMBL" id="OIQ80927.1"/>
    </source>
</evidence>
<proteinExistence type="predicted"/>
<comment type="caution">
    <text evidence="2">The sequence shown here is derived from an EMBL/GenBank/DDBJ whole genome shotgun (WGS) entry which is preliminary data.</text>
</comment>
<organism evidence="2">
    <name type="scientific">mine drainage metagenome</name>
    <dbReference type="NCBI Taxonomy" id="410659"/>
    <lineage>
        <taxon>unclassified sequences</taxon>
        <taxon>metagenomes</taxon>
        <taxon>ecological metagenomes</taxon>
    </lineage>
</organism>
<evidence type="ECO:0000256" key="1">
    <source>
        <dbReference type="SAM" id="MobiDB-lite"/>
    </source>
</evidence>